<keyword evidence="2" id="KW-0732">Signal</keyword>
<gene>
    <name evidence="3" type="ORF">PCA31118_00458</name>
</gene>
<evidence type="ECO:0000313" key="3">
    <source>
        <dbReference type="EMBL" id="VVE61088.1"/>
    </source>
</evidence>
<keyword evidence="4" id="KW-1185">Reference proteome</keyword>
<evidence type="ECO:0000313" key="4">
    <source>
        <dbReference type="Proteomes" id="UP000414136"/>
    </source>
</evidence>
<evidence type="ECO:0000256" key="2">
    <source>
        <dbReference type="SAM" id="SignalP"/>
    </source>
</evidence>
<sequence length="212" mass="21057">MMAVQKTQGTRGAWPMQTTQHGLAVLTLCAALGATLWASGATAQTNAPVSGAMGGVDARTVAAPSTVTSAAPSTGQTTQTTQTESQTPVASSVVQPAPAAQVAPVQEAARTPTNVVRRTTPPRVGEPARDGMLGDETEALLAVQGNNLAAGRGLPMLGATASRAYKRYLDSFNYPIPAFFETMVQSTNGSGGGGGGGGGGAAPAAMGTGVSQ</sequence>
<evidence type="ECO:0008006" key="5">
    <source>
        <dbReference type="Google" id="ProtNLM"/>
    </source>
</evidence>
<feature type="region of interest" description="Disordered" evidence="1">
    <location>
        <begin position="190"/>
        <end position="212"/>
    </location>
</feature>
<evidence type="ECO:0000256" key="1">
    <source>
        <dbReference type="SAM" id="MobiDB-lite"/>
    </source>
</evidence>
<dbReference type="InterPro" id="IPR022053">
    <property type="entry name" value="DUF3613"/>
</dbReference>
<dbReference type="EMBL" id="CABPSQ010000001">
    <property type="protein sequence ID" value="VVE61088.1"/>
    <property type="molecule type" value="Genomic_DNA"/>
</dbReference>
<feature type="compositionally biased region" description="Low complexity" evidence="1">
    <location>
        <begin position="202"/>
        <end position="212"/>
    </location>
</feature>
<proteinExistence type="predicted"/>
<feature type="region of interest" description="Disordered" evidence="1">
    <location>
        <begin position="65"/>
        <end position="131"/>
    </location>
</feature>
<organism evidence="3 4">
    <name type="scientific">Pandoraea captiosa</name>
    <dbReference type="NCBI Taxonomy" id="2508302"/>
    <lineage>
        <taxon>Bacteria</taxon>
        <taxon>Pseudomonadati</taxon>
        <taxon>Pseudomonadota</taxon>
        <taxon>Betaproteobacteria</taxon>
        <taxon>Burkholderiales</taxon>
        <taxon>Burkholderiaceae</taxon>
        <taxon>Pandoraea</taxon>
    </lineage>
</organism>
<dbReference type="OrthoDB" id="8797260at2"/>
<dbReference type="Pfam" id="PF12266">
    <property type="entry name" value="DUF3613"/>
    <property type="match status" value="1"/>
</dbReference>
<reference evidence="3 4" key="1">
    <citation type="submission" date="2019-08" db="EMBL/GenBank/DDBJ databases">
        <authorList>
            <person name="Peeters C."/>
        </authorList>
    </citation>
    <scope>NUCLEOTIDE SEQUENCE [LARGE SCALE GENOMIC DNA]</scope>
    <source>
        <strain evidence="3 4">LMG 31118</strain>
    </source>
</reference>
<accession>A0A5E4ZJP6</accession>
<name>A0A5E4ZJP6_9BURK</name>
<feature type="compositionally biased region" description="Gly residues" evidence="1">
    <location>
        <begin position="190"/>
        <end position="201"/>
    </location>
</feature>
<feature type="chain" id="PRO_5022758339" description="DUF3613 domain-containing protein" evidence="2">
    <location>
        <begin position="44"/>
        <end position="212"/>
    </location>
</feature>
<dbReference type="Proteomes" id="UP000414136">
    <property type="component" value="Unassembled WGS sequence"/>
</dbReference>
<dbReference type="AlphaFoldDB" id="A0A5E4ZJP6"/>
<feature type="compositionally biased region" description="Low complexity" evidence="1">
    <location>
        <begin position="65"/>
        <end position="123"/>
    </location>
</feature>
<feature type="signal peptide" evidence="2">
    <location>
        <begin position="1"/>
        <end position="43"/>
    </location>
</feature>
<protein>
    <recommendedName>
        <fullName evidence="5">DUF3613 domain-containing protein</fullName>
    </recommendedName>
</protein>